<dbReference type="AlphaFoldDB" id="A4TUE0"/>
<organism evidence="8">
    <name type="scientific">Magnetospirillum gryphiswaldense</name>
    <dbReference type="NCBI Taxonomy" id="55518"/>
    <lineage>
        <taxon>Bacteria</taxon>
        <taxon>Pseudomonadati</taxon>
        <taxon>Pseudomonadota</taxon>
        <taxon>Alphaproteobacteria</taxon>
        <taxon>Rhodospirillales</taxon>
        <taxon>Rhodospirillaceae</taxon>
        <taxon>Magnetospirillum</taxon>
    </lineage>
</organism>
<dbReference type="GO" id="GO:0006085">
    <property type="term" value="P:acetyl-CoA biosynthetic process"/>
    <property type="evidence" value="ECO:0007669"/>
    <property type="project" value="TreeGrafter"/>
</dbReference>
<proteinExistence type="predicted"/>
<dbReference type="PROSITE" id="PS00455">
    <property type="entry name" value="AMP_BINDING"/>
    <property type="match status" value="1"/>
</dbReference>
<evidence type="ECO:0000256" key="5">
    <source>
        <dbReference type="ARBA" id="ARBA00022990"/>
    </source>
</evidence>
<evidence type="ECO:0000259" key="7">
    <source>
        <dbReference type="Pfam" id="PF13193"/>
    </source>
</evidence>
<name>A4TUE0_9PROT</name>
<dbReference type="PANTHER" id="PTHR24095">
    <property type="entry name" value="ACETYL-COENZYME A SYNTHETASE"/>
    <property type="match status" value="1"/>
</dbReference>
<dbReference type="PANTHER" id="PTHR24095:SF14">
    <property type="entry name" value="ACETYL-COENZYME A SYNTHETASE 1"/>
    <property type="match status" value="1"/>
</dbReference>
<keyword evidence="3" id="KW-0547">Nucleotide-binding</keyword>
<dbReference type="InterPro" id="IPR045851">
    <property type="entry name" value="AMP-bd_C_sf"/>
</dbReference>
<keyword evidence="2 8" id="KW-0436">Ligase</keyword>
<evidence type="ECO:0000313" key="8">
    <source>
        <dbReference type="EMBL" id="CAM74247.1"/>
    </source>
</evidence>
<dbReference type="InterPro" id="IPR042099">
    <property type="entry name" value="ANL_N_sf"/>
</dbReference>
<dbReference type="EC" id="6.2.1.1" evidence="1"/>
<reference evidence="8" key="1">
    <citation type="journal article" date="2007" name="J. Bacteriol.">
        <title>Comparative genome analysis of four magnetotactic bacteria reveals a complex set of group-specific genes implicated in magnetosome biomineralization and function.</title>
        <authorList>
            <person name="Richter M."/>
            <person name="Kube M."/>
            <person name="Bazylinski D.A."/>
            <person name="Lombardot T."/>
            <person name="Gloeckner F.O."/>
            <person name="Reinhardt R."/>
            <person name="Schueler D."/>
        </authorList>
    </citation>
    <scope>NUCLEOTIDE SEQUENCE</scope>
    <source>
        <strain evidence="8">MSR-1</strain>
    </source>
</reference>
<dbReference type="EMBL" id="CU459003">
    <property type="protein sequence ID" value="CAM74247.1"/>
    <property type="molecule type" value="Genomic_DNA"/>
</dbReference>
<feature type="domain" description="AMP-dependent synthetase/ligase" evidence="6">
    <location>
        <begin position="51"/>
        <end position="425"/>
    </location>
</feature>
<evidence type="ECO:0000259" key="6">
    <source>
        <dbReference type="Pfam" id="PF00501"/>
    </source>
</evidence>
<dbReference type="GO" id="GO:0005524">
    <property type="term" value="F:ATP binding"/>
    <property type="evidence" value="ECO:0007669"/>
    <property type="project" value="UniProtKB-KW"/>
</dbReference>
<keyword evidence="5" id="KW-0007">Acetylation</keyword>
<dbReference type="Pfam" id="PF13193">
    <property type="entry name" value="AMP-binding_C"/>
    <property type="match status" value="1"/>
</dbReference>
<dbReference type="InterPro" id="IPR025110">
    <property type="entry name" value="AMP-bd_C"/>
</dbReference>
<evidence type="ECO:0000256" key="1">
    <source>
        <dbReference type="ARBA" id="ARBA00013275"/>
    </source>
</evidence>
<evidence type="ECO:0000256" key="3">
    <source>
        <dbReference type="ARBA" id="ARBA00022741"/>
    </source>
</evidence>
<accession>A4TUE0</accession>
<dbReference type="InterPro" id="IPR000873">
    <property type="entry name" value="AMP-dep_synth/lig_dom"/>
</dbReference>
<dbReference type="InterPro" id="IPR020845">
    <property type="entry name" value="AMP-binding_CS"/>
</dbReference>
<dbReference type="Gene3D" id="3.40.50.12780">
    <property type="entry name" value="N-terminal domain of ligase-like"/>
    <property type="match status" value="1"/>
</dbReference>
<dbReference type="Gene3D" id="3.30.300.30">
    <property type="match status" value="1"/>
</dbReference>
<evidence type="ECO:0000256" key="2">
    <source>
        <dbReference type="ARBA" id="ARBA00022598"/>
    </source>
</evidence>
<dbReference type="GO" id="GO:0003987">
    <property type="term" value="F:acetate-CoA ligase activity"/>
    <property type="evidence" value="ECO:0007669"/>
    <property type="project" value="UniProtKB-EC"/>
</dbReference>
<evidence type="ECO:0000256" key="4">
    <source>
        <dbReference type="ARBA" id="ARBA00022840"/>
    </source>
</evidence>
<dbReference type="GO" id="GO:0005829">
    <property type="term" value="C:cytosol"/>
    <property type="evidence" value="ECO:0007669"/>
    <property type="project" value="TreeGrafter"/>
</dbReference>
<gene>
    <name evidence="8" type="ORF">MGR_0238</name>
</gene>
<dbReference type="SUPFAM" id="SSF56801">
    <property type="entry name" value="Acetyl-CoA synthetase-like"/>
    <property type="match status" value="1"/>
</dbReference>
<keyword evidence="4" id="KW-0067">ATP-binding</keyword>
<dbReference type="Pfam" id="PF00501">
    <property type="entry name" value="AMP-binding"/>
    <property type="match status" value="1"/>
</dbReference>
<feature type="domain" description="AMP-binding enzyme C-terminal" evidence="7">
    <location>
        <begin position="476"/>
        <end position="554"/>
    </location>
</feature>
<sequence>MVPPNSGPTIAEQCFGDATVSPELDWTYARQNLSGPGNAGMNIAYAAVDRHVAAGRGDRPAILSLGRRYEKRRLSYAQLADLSARLAAVLAAHGVGAGDKVAVLTGRSVELYVAAFGCWKVGAVYCPLFSAFGPGPLKSRLELSRAKVLIATEELYRRKIAAQRPALPDLQTVLLVGADGEMVETDGALDFNAAISAAQPAPILATTPETPAFLHFTSGTTGTPKGVLHSHSAVVAEALTARQVFGLVPDDVFWCTADPGWITNTAYALIAPLANGCQVVVDEDDFDPRRWYGILKDEKVTVWYTTPTNIRMMMRYGAALARAYKENSLRVAASVGEPLNPEAVAWGEKALGVPFLDTWWQTETGAIAIANCPGKAKAGSMGMPLPGVEAAVISRDLSSVTPVGRADEVGELALRADLPSMFTAYMGEGANYDLSFIDGWYLTGDLVRRDADGCFWFVGRADDMIKSASHTIGPFEVECGLMDHPAVAEIGVVGKPDLLLREVPVAFISLNPGFEAGEALRVELLTFARQCLGGTLAPREIHFVDSMPKTTTGKILRRALKAKAVAEPEEDGEPLIVPVMAPGRFDDE</sequence>
<protein>
    <recommendedName>
        <fullName evidence="1">acetate--CoA ligase</fullName>
        <ecNumber evidence="1">6.2.1.1</ecNumber>
    </recommendedName>
</protein>